<proteinExistence type="predicted"/>
<gene>
    <name evidence="2" type="ORF">J3U88_23275</name>
</gene>
<evidence type="ECO:0000313" key="2">
    <source>
        <dbReference type="EMBL" id="MBO1321423.1"/>
    </source>
</evidence>
<feature type="region of interest" description="Disordered" evidence="1">
    <location>
        <begin position="194"/>
        <end position="229"/>
    </location>
</feature>
<dbReference type="EMBL" id="JAFREP010000024">
    <property type="protein sequence ID" value="MBO1321423.1"/>
    <property type="molecule type" value="Genomic_DNA"/>
</dbReference>
<sequence>MSPTLQQFRQIANSQNSQVLQSRGQQQQLGVLGRFKHHQVQSLNGALSKKLSSTELESNQAVKQQFAKVLTKNFDGLFVLSALQQIGLHSDRPLTTKDVADILAKGKRFQLLSPNQVQQHLSGNTFRDQVLHIEKTIRADKGYFNQPLPQKLPLNLHPIPDLVRQNLRNLKTPVTRALLDTIVQRVVKKHLNGTSPDLMVRDPNPRPPLRLPTLPKTTVSTPKPMKTNAGKTIKGLVKLPKLKSQKQSFGWNSVVSTFKSGNSKAAYFDKVKIGHKGKEFLPITREWALNFTALRSQLDNPNLTAPQRKMITSRALGYLYKFAEVGNPVQMGWQANQLNPTGSNYFRQGQSQLFTLFKAELEAGLGLPKGTGYPVFDRKALDQVKRNFEFAAKDKQVFEINDISGPSVFQNIAAAALKTRGKFFLDISPLINKIQVPNGLGSEQAAAVGGQIEDIVGQVRDKIRLQVEIQVRQNNPKNTPLREIDIQTREIMRTIMDHTALGGTVRVGDQDVLIMRGFDRGGNAAAQAVAKDMMYHSGYLLGPTHILESWATLAPSMESMLNRLGQDISDLNLPDVVDFPTPDYHLQSYDGMDAFFNDPQVAGFFKTTMHGGAPNYAQALVPLVSRQMEALKKTIIPLLKDPHLGGMAQFVLNRMAGHMEKATNSVNNMPAFLNQMHLINEELATLVALIKPYNPDHFSALYEKAAGINPHGVKVKPHHQFKNGGMHAFNAVLSGVEQLTGRRDLNVVAVKGSYYEESDHVLSETAHYSKSTFDSSDPKTSIQNIRSSLKNGQKLDLFLGEFHHNISASVKNRYKGENLVAQVKELYQQGLVSDTFTVAIDTTIAKTDGPEIKQFLEAFADKINKRELNVVFFRSGQKFDMGGNDNYNAGFMVSYNRDQQFQGFNQGSANIGNPSEGNLQGMMHIELTAQKELNNYRKAIMSSHAKLLDPNSKLALSERLRDPKQVTGNESLLITPNDDLENTVFLDIRSPILNKIPKATGQMAVDPHVAVKSLIETTATSRGLSFGGRASFGFAHTNTAVIGGQNFRLTLGALTDKEIAGWGQIFEDFRAVGDIAAGLLKDPKDFHNFVRTTSSNMLNFHRNLANAKKKYAFAGSLEQGNLNVKVTQNMDHKDLLNLATLWKSAGVPQAAEAFLNVLESVNKGDKFKLASTIHKMRLELVTEYAGKGHMEHAARLLGQTKMDPALLSQTAVAALKARTRHNAPLSLAEKQAYAQLINYAGTVKNGMVAAFPHLARLVERELEQDTKWAAVQIQDMVVNHAKRQNDGTSIRAMELALAVVAKTGDLEGRKAVFGFLASEVKNGNMKKVDALLRQTLLSLNQPRPSLKLAQSQYQSLLKQLPADMAANNPLFHMVMVDNIAVAAIKEGNPQEAVRVIAKLVQEQNLADPGLKREFSKRMVAVLDQLVQHHPSQVNPLLRALGNSAHPMLGPNTDSDTVKRVMHHIAGNFATAGGLYNPLLNAMVNAVSKDNLADINKDLKALIAANQNHFNQNRNLILPMQDKVVNKALEHSDYRTYLDGVEQRMRMELNQQPLLAHRDVLKAILPHAMNNLAMDASFIENIMGRTPSDSDPSPLTAVMAELASQALSIGRDAEAQTLISLIMLEPAGAVAKTAKTITGLFEQIRGRDNGPYNLLTNHHFGVTTTLIQQVAQRASQAYGPDDLARYRDQLINLEKLVAMDPGKNGKIFGQLMLNAYFAIAEKAATFQDGANLVVEMFDRAAKNLPKELQVDFGSLSVRLAKTISQNQRPDLAHLIQQKAHQVTN</sequence>
<dbReference type="Proteomes" id="UP000664417">
    <property type="component" value="Unassembled WGS sequence"/>
</dbReference>
<comment type="caution">
    <text evidence="2">The sequence shown here is derived from an EMBL/GenBank/DDBJ whole genome shotgun (WGS) entry which is preliminary data.</text>
</comment>
<evidence type="ECO:0000256" key="1">
    <source>
        <dbReference type="SAM" id="MobiDB-lite"/>
    </source>
</evidence>
<organism evidence="2 3">
    <name type="scientific">Acanthopleuribacter pedis</name>
    <dbReference type="NCBI Taxonomy" id="442870"/>
    <lineage>
        <taxon>Bacteria</taxon>
        <taxon>Pseudomonadati</taxon>
        <taxon>Acidobacteriota</taxon>
        <taxon>Holophagae</taxon>
        <taxon>Acanthopleuribacterales</taxon>
        <taxon>Acanthopleuribacteraceae</taxon>
        <taxon>Acanthopleuribacter</taxon>
    </lineage>
</organism>
<accession>A0A8J7U4F3</accession>
<reference evidence="2" key="1">
    <citation type="submission" date="2021-03" db="EMBL/GenBank/DDBJ databases">
        <authorList>
            <person name="Wang G."/>
        </authorList>
    </citation>
    <scope>NUCLEOTIDE SEQUENCE</scope>
    <source>
        <strain evidence="2">KCTC 12899</strain>
    </source>
</reference>
<name>A0A8J7U4F3_9BACT</name>
<dbReference type="RefSeq" id="WP_207861397.1">
    <property type="nucleotide sequence ID" value="NZ_JAFREP010000024.1"/>
</dbReference>
<evidence type="ECO:0000313" key="3">
    <source>
        <dbReference type="Proteomes" id="UP000664417"/>
    </source>
</evidence>
<protein>
    <submittedName>
        <fullName evidence="2">Uncharacterized protein</fullName>
    </submittedName>
</protein>
<keyword evidence="3" id="KW-1185">Reference proteome</keyword>